<dbReference type="KEGG" id="serw:FY030_03770"/>
<evidence type="ECO:0000313" key="4">
    <source>
        <dbReference type="EMBL" id="QFG67952.1"/>
    </source>
</evidence>
<dbReference type="Proteomes" id="UP000326546">
    <property type="component" value="Chromosome"/>
</dbReference>
<evidence type="ECO:0000256" key="2">
    <source>
        <dbReference type="SAM" id="Phobius"/>
    </source>
</evidence>
<dbReference type="InterPro" id="IPR025403">
    <property type="entry name" value="TgpA-like_C"/>
</dbReference>
<dbReference type="AlphaFoldDB" id="A0A5J6V494"/>
<feature type="region of interest" description="Disordered" evidence="1">
    <location>
        <begin position="229"/>
        <end position="278"/>
    </location>
</feature>
<feature type="domain" description="Protein-glutamine gamma-glutamyltransferase-like C-terminal" evidence="3">
    <location>
        <begin position="149"/>
        <end position="218"/>
    </location>
</feature>
<reference evidence="4 5" key="1">
    <citation type="submission" date="2019-09" db="EMBL/GenBank/DDBJ databases">
        <title>Serinicoccus pratensis sp. nov., isolated from meadow soil.</title>
        <authorList>
            <person name="Zhang W."/>
        </authorList>
    </citation>
    <scope>NUCLEOTIDE SEQUENCE [LARGE SCALE GENOMIC DNA]</scope>
    <source>
        <strain evidence="4 5">W204</strain>
    </source>
</reference>
<feature type="compositionally biased region" description="Basic and acidic residues" evidence="1">
    <location>
        <begin position="229"/>
        <end position="241"/>
    </location>
</feature>
<gene>
    <name evidence="4" type="ORF">FY030_03770</name>
</gene>
<sequence length="278" mass="30228">MRRGMTSTVVVTVLLAVGGLLLLVWSSSSGSPLVGAPQGTWGPPPITMQAEPPVDLELETLPPEQAADSPDGPDLNQWIVDAVQLLLLLTLVFGLLHVLRRLLEREKREGTGPPREREEELAALLDASGEEVRYRALTQGDPRNAVVACWVALEDAVQRSGLDQDPSQTASELTGEVLTRWEVDPLAIRDLAAAYREARFSRHPITEGQRRAAVDALERIHHDLRRKVKAEQEAREAREATDQTAAQAVAGEGTPAEVARSGDTPHGGRGRPQHGTDR</sequence>
<dbReference type="RefSeq" id="WP_158060344.1">
    <property type="nucleotide sequence ID" value="NZ_CP044427.1"/>
</dbReference>
<keyword evidence="2" id="KW-1133">Transmembrane helix</keyword>
<proteinExistence type="predicted"/>
<name>A0A5J6V494_9MICO</name>
<evidence type="ECO:0000259" key="3">
    <source>
        <dbReference type="Pfam" id="PF13559"/>
    </source>
</evidence>
<feature type="transmembrane region" description="Helical" evidence="2">
    <location>
        <begin position="78"/>
        <end position="99"/>
    </location>
</feature>
<accession>A0A5J6V494</accession>
<dbReference type="EMBL" id="CP044427">
    <property type="protein sequence ID" value="QFG67952.1"/>
    <property type="molecule type" value="Genomic_DNA"/>
</dbReference>
<keyword evidence="5" id="KW-1185">Reference proteome</keyword>
<dbReference type="Pfam" id="PF13559">
    <property type="entry name" value="DUF4129"/>
    <property type="match status" value="1"/>
</dbReference>
<evidence type="ECO:0000256" key="1">
    <source>
        <dbReference type="SAM" id="MobiDB-lite"/>
    </source>
</evidence>
<protein>
    <submittedName>
        <fullName evidence="4">DUF4129 domain-containing protein</fullName>
    </submittedName>
</protein>
<evidence type="ECO:0000313" key="5">
    <source>
        <dbReference type="Proteomes" id="UP000326546"/>
    </source>
</evidence>
<keyword evidence="2" id="KW-0812">Transmembrane</keyword>
<keyword evidence="2" id="KW-0472">Membrane</keyword>
<organism evidence="4 5">
    <name type="scientific">Ornithinimicrobium pratense</name>
    <dbReference type="NCBI Taxonomy" id="2593973"/>
    <lineage>
        <taxon>Bacteria</taxon>
        <taxon>Bacillati</taxon>
        <taxon>Actinomycetota</taxon>
        <taxon>Actinomycetes</taxon>
        <taxon>Micrococcales</taxon>
        <taxon>Ornithinimicrobiaceae</taxon>
        <taxon>Ornithinimicrobium</taxon>
    </lineage>
</organism>
<dbReference type="OrthoDB" id="5198230at2"/>